<comment type="caution">
    <text evidence="2">The sequence shown here is derived from an EMBL/GenBank/DDBJ whole genome shotgun (WGS) entry which is preliminary data.</text>
</comment>
<dbReference type="GeneID" id="70192235"/>
<keyword evidence="2" id="KW-0378">Hydrolase</keyword>
<evidence type="ECO:0000259" key="1">
    <source>
        <dbReference type="Pfam" id="PF00561"/>
    </source>
</evidence>
<dbReference type="GO" id="GO:0016020">
    <property type="term" value="C:membrane"/>
    <property type="evidence" value="ECO:0007669"/>
    <property type="project" value="TreeGrafter"/>
</dbReference>
<accession>A0A9P9BLJ6</accession>
<dbReference type="AlphaFoldDB" id="A0A9P9BLJ6"/>
<sequence>MSQPAATAEVHRPELFFVEHNNTSLATETIVFLHGAFGSHHEWDHVVSHLSAASDKGGVDQAQQGQYHILVPDQLQHGRSRQLAATAAESSAAAPPFTSASAADAVAALIRKHARPGPGGGAGRAHVVGLSLGGFVAQALVRRHPDVVQSLFITGATPFTPAQMWLARHSTGLHWGLWAVMGSGFYRFAAWRAGLLEHGELQRDMWENNRTADLAQGVYGDLAQWGWDDVAEVAKAVASNRIRVLVCAGGDGDNVEGTKEMVKVIRQGGTEEGGGGGDAVDCQGFVVAKAIHGWDLQFPDLFATAVRAWIHQETMPPQFVTVDS</sequence>
<dbReference type="GO" id="GO:0016787">
    <property type="term" value="F:hydrolase activity"/>
    <property type="evidence" value="ECO:0007669"/>
    <property type="project" value="UniProtKB-KW"/>
</dbReference>
<dbReference type="PANTHER" id="PTHR43798">
    <property type="entry name" value="MONOACYLGLYCEROL LIPASE"/>
    <property type="match status" value="1"/>
</dbReference>
<dbReference type="Gene3D" id="3.40.50.1820">
    <property type="entry name" value="alpha/beta hydrolase"/>
    <property type="match status" value="1"/>
</dbReference>
<feature type="domain" description="AB hydrolase-1" evidence="1">
    <location>
        <begin position="29"/>
        <end position="165"/>
    </location>
</feature>
<dbReference type="InterPro" id="IPR029058">
    <property type="entry name" value="AB_hydrolase_fold"/>
</dbReference>
<dbReference type="Proteomes" id="UP000756346">
    <property type="component" value="Unassembled WGS sequence"/>
</dbReference>
<dbReference type="InterPro" id="IPR050266">
    <property type="entry name" value="AB_hydrolase_sf"/>
</dbReference>
<reference evidence="2" key="1">
    <citation type="journal article" date="2021" name="Nat. Commun.">
        <title>Genetic determinants of endophytism in the Arabidopsis root mycobiome.</title>
        <authorList>
            <person name="Mesny F."/>
            <person name="Miyauchi S."/>
            <person name="Thiergart T."/>
            <person name="Pickel B."/>
            <person name="Atanasova L."/>
            <person name="Karlsson M."/>
            <person name="Huettel B."/>
            <person name="Barry K.W."/>
            <person name="Haridas S."/>
            <person name="Chen C."/>
            <person name="Bauer D."/>
            <person name="Andreopoulos W."/>
            <person name="Pangilinan J."/>
            <person name="LaButti K."/>
            <person name="Riley R."/>
            <person name="Lipzen A."/>
            <person name="Clum A."/>
            <person name="Drula E."/>
            <person name="Henrissat B."/>
            <person name="Kohler A."/>
            <person name="Grigoriev I.V."/>
            <person name="Martin F.M."/>
            <person name="Hacquard S."/>
        </authorList>
    </citation>
    <scope>NUCLEOTIDE SEQUENCE</scope>
    <source>
        <strain evidence="2">MPI-CAGE-CH-0230</strain>
    </source>
</reference>
<name>A0A9P9BLJ6_9PEZI</name>
<gene>
    <name evidence="2" type="ORF">B0I36DRAFT_434189</name>
</gene>
<evidence type="ECO:0000313" key="2">
    <source>
        <dbReference type="EMBL" id="KAH7024460.1"/>
    </source>
</evidence>
<dbReference type="InterPro" id="IPR000073">
    <property type="entry name" value="AB_hydrolase_1"/>
</dbReference>
<dbReference type="SUPFAM" id="SSF53474">
    <property type="entry name" value="alpha/beta-Hydrolases"/>
    <property type="match status" value="1"/>
</dbReference>
<protein>
    <submittedName>
        <fullName evidence="2">Alpha/Beta hydrolase protein</fullName>
    </submittedName>
</protein>
<proteinExistence type="predicted"/>
<dbReference type="EMBL" id="JAGTJQ010000009">
    <property type="protein sequence ID" value="KAH7024460.1"/>
    <property type="molecule type" value="Genomic_DNA"/>
</dbReference>
<evidence type="ECO:0000313" key="3">
    <source>
        <dbReference type="Proteomes" id="UP000756346"/>
    </source>
</evidence>
<organism evidence="2 3">
    <name type="scientific">Microdochium trichocladiopsis</name>
    <dbReference type="NCBI Taxonomy" id="1682393"/>
    <lineage>
        <taxon>Eukaryota</taxon>
        <taxon>Fungi</taxon>
        <taxon>Dikarya</taxon>
        <taxon>Ascomycota</taxon>
        <taxon>Pezizomycotina</taxon>
        <taxon>Sordariomycetes</taxon>
        <taxon>Xylariomycetidae</taxon>
        <taxon>Xylariales</taxon>
        <taxon>Microdochiaceae</taxon>
        <taxon>Microdochium</taxon>
    </lineage>
</organism>
<dbReference type="Pfam" id="PF00561">
    <property type="entry name" value="Abhydrolase_1"/>
    <property type="match status" value="1"/>
</dbReference>
<dbReference type="PANTHER" id="PTHR43798:SF33">
    <property type="entry name" value="HYDROLASE, PUTATIVE (AFU_ORTHOLOGUE AFUA_2G14860)-RELATED"/>
    <property type="match status" value="1"/>
</dbReference>
<keyword evidence="3" id="KW-1185">Reference proteome</keyword>
<dbReference type="RefSeq" id="XP_046008008.1">
    <property type="nucleotide sequence ID" value="XM_046162689.1"/>
</dbReference>
<dbReference type="OrthoDB" id="8119704at2759"/>